<dbReference type="SMART" id="SM00028">
    <property type="entry name" value="TPR"/>
    <property type="match status" value="2"/>
</dbReference>
<dbReference type="RefSeq" id="WP_160361600.1">
    <property type="nucleotide sequence ID" value="NZ_WSRQ01000098.1"/>
</dbReference>
<accession>A0A964RSZ7</accession>
<dbReference type="Proteomes" id="UP000656077">
    <property type="component" value="Unassembled WGS sequence"/>
</dbReference>
<dbReference type="Gene3D" id="1.25.40.10">
    <property type="entry name" value="Tetratricopeptide repeat domain"/>
    <property type="match status" value="1"/>
</dbReference>
<dbReference type="EMBL" id="WSRQ01000098">
    <property type="protein sequence ID" value="MVX67160.1"/>
    <property type="molecule type" value="Genomic_DNA"/>
</dbReference>
<protein>
    <submittedName>
        <fullName evidence="2">Tetratricopeptide repeat protein</fullName>
    </submittedName>
</protein>
<gene>
    <name evidence="2" type="ORF">GKZ28_26280</name>
</gene>
<dbReference type="InterPro" id="IPR011990">
    <property type="entry name" value="TPR-like_helical_dom_sf"/>
</dbReference>
<organism evidence="2 3">
    <name type="scientific">Clostridium chromiireducens</name>
    <dbReference type="NCBI Taxonomy" id="225345"/>
    <lineage>
        <taxon>Bacteria</taxon>
        <taxon>Bacillati</taxon>
        <taxon>Bacillota</taxon>
        <taxon>Clostridia</taxon>
        <taxon>Eubacteriales</taxon>
        <taxon>Clostridiaceae</taxon>
        <taxon>Clostridium</taxon>
    </lineage>
</organism>
<proteinExistence type="predicted"/>
<dbReference type="PROSITE" id="PS50005">
    <property type="entry name" value="TPR"/>
    <property type="match status" value="1"/>
</dbReference>
<dbReference type="InterPro" id="IPR019734">
    <property type="entry name" value="TPR_rpt"/>
</dbReference>
<dbReference type="InterPro" id="IPR029063">
    <property type="entry name" value="SAM-dependent_MTases_sf"/>
</dbReference>
<feature type="repeat" description="TPR" evidence="1">
    <location>
        <begin position="494"/>
        <end position="527"/>
    </location>
</feature>
<evidence type="ECO:0000256" key="1">
    <source>
        <dbReference type="PROSITE-ProRule" id="PRU00339"/>
    </source>
</evidence>
<dbReference type="SUPFAM" id="SSF53335">
    <property type="entry name" value="S-adenosyl-L-methionine-dependent methyltransferases"/>
    <property type="match status" value="1"/>
</dbReference>
<dbReference type="SUPFAM" id="SSF48452">
    <property type="entry name" value="TPR-like"/>
    <property type="match status" value="1"/>
</dbReference>
<dbReference type="AlphaFoldDB" id="A0A964RSZ7"/>
<evidence type="ECO:0000313" key="2">
    <source>
        <dbReference type="EMBL" id="MVX67160.1"/>
    </source>
</evidence>
<dbReference type="Pfam" id="PF00515">
    <property type="entry name" value="TPR_1"/>
    <property type="match status" value="1"/>
</dbReference>
<evidence type="ECO:0000313" key="3">
    <source>
        <dbReference type="Proteomes" id="UP000656077"/>
    </source>
</evidence>
<dbReference type="Gene3D" id="3.40.50.12710">
    <property type="match status" value="1"/>
</dbReference>
<sequence>MSEKNKKYSITRISNSKVNESQGAIVEAEKPLSQSMLWKLQTEFFSNQGPEAWIKGIVPQYITTNPYIANQYAKTVFGYLRDYVAREDTDKDTVIYIMELAAGVGRFTYTFLKRFLNMIENSSLKGIKFKYIVTDFAERNIEYWQSHSFLKPYFESGVLDCATFDIANDEEIRLRHSGEILSSGKMKNPLILFANYTFDSLPQDTFYVNDGKIYEGLITITSPEEKGDPNDKSILAGLDYYYTDEQIEGNDYYEDNNFNNVLMHYKYSLEDTAFYMPIIGLRCISRLRKLFNDDVILISADKGYKNEEAMHKNYHPYLSKHGCISMTVNFHAIELYFKELGGKAIHSIYEHENINVSLFLLSKNDKDLIETSMAYNEVIETIGPDDFYIMKKAFMPLSKSLTTKELLTFLRFTVWDSRTLLELYNILLERIPNEEDFPQDELIDAINKVWEYYFPIGEDGDLGYYFGSILGYLGHDEDALKFFESSLEFYGECPETNYEIALCYYNLEQIDKALEYAEKSIALDPDFEEGKNLKSMIEDILNTQ</sequence>
<reference evidence="2" key="1">
    <citation type="submission" date="2019-12" db="EMBL/GenBank/DDBJ databases">
        <title>Microbes associate with the intestines of laboratory mice.</title>
        <authorList>
            <person name="Navarre W."/>
            <person name="Wong E."/>
        </authorList>
    </citation>
    <scope>NUCLEOTIDE SEQUENCE</scope>
    <source>
        <strain evidence="2">NM79_F5</strain>
    </source>
</reference>
<keyword evidence="1" id="KW-0802">TPR repeat</keyword>
<dbReference type="InterPro" id="IPR038375">
    <property type="entry name" value="NDUFAF7_sf"/>
</dbReference>
<name>A0A964RSZ7_9CLOT</name>
<comment type="caution">
    <text evidence="2">The sequence shown here is derived from an EMBL/GenBank/DDBJ whole genome shotgun (WGS) entry which is preliminary data.</text>
</comment>